<keyword evidence="3" id="KW-1185">Reference proteome</keyword>
<sequence>MPGADRFPSGDQCGGDGGGDLRDGRGRRGGDVFRRGSGGRDEGGGGGGHGSTIPRNSPLKR</sequence>
<gene>
    <name evidence="2" type="ORF">C1J00_12290</name>
</gene>
<comment type="caution">
    <text evidence="2">The sequence shown here is derived from an EMBL/GenBank/DDBJ whole genome shotgun (WGS) entry which is preliminary data.</text>
</comment>
<dbReference type="AlphaFoldDB" id="A0A2N8TSC5"/>
<organism evidence="2 3">
    <name type="scientific">Streptomyces cahuitamycinicus</name>
    <dbReference type="NCBI Taxonomy" id="2070367"/>
    <lineage>
        <taxon>Bacteria</taxon>
        <taxon>Bacillati</taxon>
        <taxon>Actinomycetota</taxon>
        <taxon>Actinomycetes</taxon>
        <taxon>Kitasatosporales</taxon>
        <taxon>Streptomycetaceae</taxon>
        <taxon>Streptomyces</taxon>
    </lineage>
</organism>
<reference evidence="2 3" key="1">
    <citation type="submission" date="2018-01" db="EMBL/GenBank/DDBJ databases">
        <title>Draft genome sequence of Streptomyces sp. 13K301.</title>
        <authorList>
            <person name="Sahin N."/>
            <person name="Saygin H."/>
            <person name="Ay H."/>
        </authorList>
    </citation>
    <scope>NUCLEOTIDE SEQUENCE [LARGE SCALE GENOMIC DNA]</scope>
    <source>
        <strain evidence="2 3">13K301</strain>
    </source>
</reference>
<evidence type="ECO:0000313" key="2">
    <source>
        <dbReference type="EMBL" id="PNG21883.1"/>
    </source>
</evidence>
<feature type="region of interest" description="Disordered" evidence="1">
    <location>
        <begin position="1"/>
        <end position="61"/>
    </location>
</feature>
<proteinExistence type="predicted"/>
<accession>A0A2N8TSC5</accession>
<dbReference type="Proteomes" id="UP000235943">
    <property type="component" value="Unassembled WGS sequence"/>
</dbReference>
<evidence type="ECO:0000256" key="1">
    <source>
        <dbReference type="SAM" id="MobiDB-lite"/>
    </source>
</evidence>
<feature type="compositionally biased region" description="Basic and acidic residues" evidence="1">
    <location>
        <begin position="19"/>
        <end position="43"/>
    </location>
</feature>
<evidence type="ECO:0000313" key="3">
    <source>
        <dbReference type="Proteomes" id="UP000235943"/>
    </source>
</evidence>
<name>A0A2N8TSC5_9ACTN</name>
<dbReference type="EMBL" id="POUC01000068">
    <property type="protein sequence ID" value="PNG21883.1"/>
    <property type="molecule type" value="Genomic_DNA"/>
</dbReference>
<protein>
    <submittedName>
        <fullName evidence="2">Uncharacterized protein</fullName>
    </submittedName>
</protein>